<evidence type="ECO:0000313" key="4">
    <source>
        <dbReference type="Proteomes" id="UP000682877"/>
    </source>
</evidence>
<name>A0A8S2AQI3_ARAAE</name>
<feature type="region of interest" description="Disordered" evidence="2">
    <location>
        <begin position="100"/>
        <end position="151"/>
    </location>
</feature>
<feature type="coiled-coil region" evidence="1">
    <location>
        <begin position="20"/>
        <end position="89"/>
    </location>
</feature>
<evidence type="ECO:0000256" key="2">
    <source>
        <dbReference type="SAM" id="MobiDB-lite"/>
    </source>
</evidence>
<keyword evidence="4" id="KW-1185">Reference proteome</keyword>
<sequence length="151" mass="17575">MDKSEKTYNKSSENVSFAEHKILKEKYESLMIEHENLIKTLEVLETTHGFTVDDLVSKQREALERKEVIEKWENKFGEMQKKLEFVEKSIEYIMSMDDETEMNGVDSGSARPAERPNVKNNVSKEDAMAISDDDEENQRLSNSSHQDHFIL</sequence>
<dbReference type="AlphaFoldDB" id="A0A8S2AQI3"/>
<accession>A0A8S2AQI3</accession>
<keyword evidence="1" id="KW-0175">Coiled coil</keyword>
<feature type="compositionally biased region" description="Basic and acidic residues" evidence="2">
    <location>
        <begin position="112"/>
        <end position="127"/>
    </location>
</feature>
<dbReference type="Proteomes" id="UP000682877">
    <property type="component" value="Chromosome 7"/>
</dbReference>
<organism evidence="3 4">
    <name type="scientific">Arabidopsis arenosa</name>
    <name type="common">Sand rock-cress</name>
    <name type="synonym">Cardaminopsis arenosa</name>
    <dbReference type="NCBI Taxonomy" id="38785"/>
    <lineage>
        <taxon>Eukaryota</taxon>
        <taxon>Viridiplantae</taxon>
        <taxon>Streptophyta</taxon>
        <taxon>Embryophyta</taxon>
        <taxon>Tracheophyta</taxon>
        <taxon>Spermatophyta</taxon>
        <taxon>Magnoliopsida</taxon>
        <taxon>eudicotyledons</taxon>
        <taxon>Gunneridae</taxon>
        <taxon>Pentapetalae</taxon>
        <taxon>rosids</taxon>
        <taxon>malvids</taxon>
        <taxon>Brassicales</taxon>
        <taxon>Brassicaceae</taxon>
        <taxon>Camelineae</taxon>
        <taxon>Arabidopsis</taxon>
    </lineage>
</organism>
<reference evidence="3" key="1">
    <citation type="submission" date="2021-01" db="EMBL/GenBank/DDBJ databases">
        <authorList>
            <person name="Bezrukov I."/>
        </authorList>
    </citation>
    <scope>NUCLEOTIDE SEQUENCE</scope>
</reference>
<proteinExistence type="predicted"/>
<evidence type="ECO:0000313" key="3">
    <source>
        <dbReference type="EMBL" id="CAE6180264.1"/>
    </source>
</evidence>
<evidence type="ECO:0000256" key="1">
    <source>
        <dbReference type="SAM" id="Coils"/>
    </source>
</evidence>
<dbReference type="EMBL" id="LR999457">
    <property type="protein sequence ID" value="CAE6180264.1"/>
    <property type="molecule type" value="Genomic_DNA"/>
</dbReference>
<gene>
    <name evidence="3" type="ORF">AARE701A_LOCUS18634</name>
</gene>
<protein>
    <submittedName>
        <fullName evidence="3">Uncharacterized protein</fullName>
    </submittedName>
</protein>